<proteinExistence type="predicted"/>
<name>A0A9Q1GNV5_9CARY</name>
<feature type="chain" id="PRO_5040113022" evidence="1">
    <location>
        <begin position="22"/>
        <end position="221"/>
    </location>
</feature>
<keyword evidence="1" id="KW-0732">Signal</keyword>
<gene>
    <name evidence="2" type="ORF">Cgig2_032279</name>
</gene>
<dbReference type="EMBL" id="JAKOGI010001609">
    <property type="protein sequence ID" value="KAJ8424762.1"/>
    <property type="molecule type" value="Genomic_DNA"/>
</dbReference>
<dbReference type="AlphaFoldDB" id="A0A9Q1GNV5"/>
<evidence type="ECO:0000313" key="3">
    <source>
        <dbReference type="Proteomes" id="UP001153076"/>
    </source>
</evidence>
<comment type="caution">
    <text evidence="2">The sequence shown here is derived from an EMBL/GenBank/DDBJ whole genome shotgun (WGS) entry which is preliminary data.</text>
</comment>
<evidence type="ECO:0000256" key="1">
    <source>
        <dbReference type="SAM" id="SignalP"/>
    </source>
</evidence>
<sequence>MALFVLASPLLLHVALEEGLASFSPALRRLLNLCLSFTLPDTEEATCDFNIPEIIQATFYVMLLNDAWDIARGLKLTLEGLRWTTLESWLSINKRALLEVHLRQRVPPGGSLILMSGQEESSGSNDPLPPLVMSIMSFLCRSFLRYDFHPCKAERESEGDRERENFPMACPDFLSTEQATVCVRVTFLWFLMEDSHPPQPLPKDYHGLCPTLTSTWSKSLP</sequence>
<accession>A0A9Q1GNV5</accession>
<organism evidence="2 3">
    <name type="scientific">Carnegiea gigantea</name>
    <dbReference type="NCBI Taxonomy" id="171969"/>
    <lineage>
        <taxon>Eukaryota</taxon>
        <taxon>Viridiplantae</taxon>
        <taxon>Streptophyta</taxon>
        <taxon>Embryophyta</taxon>
        <taxon>Tracheophyta</taxon>
        <taxon>Spermatophyta</taxon>
        <taxon>Magnoliopsida</taxon>
        <taxon>eudicotyledons</taxon>
        <taxon>Gunneridae</taxon>
        <taxon>Pentapetalae</taxon>
        <taxon>Caryophyllales</taxon>
        <taxon>Cactineae</taxon>
        <taxon>Cactaceae</taxon>
        <taxon>Cactoideae</taxon>
        <taxon>Echinocereeae</taxon>
        <taxon>Carnegiea</taxon>
    </lineage>
</organism>
<protein>
    <submittedName>
        <fullName evidence="2">Uncharacterized protein</fullName>
    </submittedName>
</protein>
<feature type="signal peptide" evidence="1">
    <location>
        <begin position="1"/>
        <end position="21"/>
    </location>
</feature>
<evidence type="ECO:0000313" key="2">
    <source>
        <dbReference type="EMBL" id="KAJ8424762.1"/>
    </source>
</evidence>
<reference evidence="2" key="1">
    <citation type="submission" date="2022-04" db="EMBL/GenBank/DDBJ databases">
        <title>Carnegiea gigantea Genome sequencing and assembly v2.</title>
        <authorList>
            <person name="Copetti D."/>
            <person name="Sanderson M.J."/>
            <person name="Burquez A."/>
            <person name="Wojciechowski M.F."/>
        </authorList>
    </citation>
    <scope>NUCLEOTIDE SEQUENCE</scope>
    <source>
        <strain evidence="2">SGP5-SGP5p</strain>
        <tissue evidence="2">Aerial part</tissue>
    </source>
</reference>
<dbReference type="Proteomes" id="UP001153076">
    <property type="component" value="Unassembled WGS sequence"/>
</dbReference>
<keyword evidence="3" id="KW-1185">Reference proteome</keyword>